<evidence type="ECO:0000313" key="1">
    <source>
        <dbReference type="EMBL" id="NBE56882.1"/>
    </source>
</evidence>
<dbReference type="AlphaFoldDB" id="A0A964V1J2"/>
<gene>
    <name evidence="1" type="ORF">GUY60_36790</name>
</gene>
<proteinExistence type="predicted"/>
<name>A0A964V1J2_9ACTN</name>
<keyword evidence="2" id="KW-1185">Reference proteome</keyword>
<protein>
    <submittedName>
        <fullName evidence="1">Uncharacterized protein</fullName>
    </submittedName>
</protein>
<sequence>MNLWLPSTHEKTELLEVVRLDPGGDALRWEGLVGETVAIWDGGEVQRGLELVLGLKAGDLYRCFTPGWGIRAHDRVGVLFEVAFCFRCHGARVWAPEAAVPREHRLQGFDADGAEAVELLRLFRLSSG</sequence>
<dbReference type="OrthoDB" id="3626041at2"/>
<reference evidence="1" key="1">
    <citation type="submission" date="2020-01" db="EMBL/GenBank/DDBJ databases">
        <title>Whole-genome analyses of novel actinobacteria.</title>
        <authorList>
            <person name="Sahin N."/>
        </authorList>
    </citation>
    <scope>NUCLEOTIDE SEQUENCE</scope>
    <source>
        <strain evidence="1">YC537</strain>
    </source>
</reference>
<organism evidence="1 2">
    <name type="scientific">Streptomyces boluensis</name>
    <dbReference type="NCBI Taxonomy" id="1775135"/>
    <lineage>
        <taxon>Bacteria</taxon>
        <taxon>Bacillati</taxon>
        <taxon>Actinomycetota</taxon>
        <taxon>Actinomycetes</taxon>
        <taxon>Kitasatosporales</taxon>
        <taxon>Streptomycetaceae</taxon>
        <taxon>Streptomyces</taxon>
    </lineage>
</organism>
<dbReference type="RefSeq" id="WP_161705852.1">
    <property type="nucleotide sequence ID" value="NZ_JAAAHS010000629.1"/>
</dbReference>
<evidence type="ECO:0000313" key="2">
    <source>
        <dbReference type="Proteomes" id="UP000598297"/>
    </source>
</evidence>
<dbReference type="EMBL" id="JAAAHS010000629">
    <property type="protein sequence ID" value="NBE56882.1"/>
    <property type="molecule type" value="Genomic_DNA"/>
</dbReference>
<dbReference type="Proteomes" id="UP000598297">
    <property type="component" value="Unassembled WGS sequence"/>
</dbReference>
<accession>A0A964V1J2</accession>
<comment type="caution">
    <text evidence="1">The sequence shown here is derived from an EMBL/GenBank/DDBJ whole genome shotgun (WGS) entry which is preliminary data.</text>
</comment>